<dbReference type="EMBL" id="CP000927">
    <property type="protein sequence ID" value="ABZ71651.1"/>
    <property type="molecule type" value="Genomic_DNA"/>
</dbReference>
<sequence length="91" mass="10442">MADGSTTLTLDETLSETLERRAASMGISSQELAEYVLTQSLFRYDDYTWIGDDPRQARDEEEPIDLSQCTPWDEVERDLRARLEARLAEKA</sequence>
<reference evidence="1" key="1">
    <citation type="submission" date="2008-01" db="EMBL/GenBank/DDBJ databases">
        <title>Complete sequence of chromosome of Caulobacter sp. K31.</title>
        <authorList>
            <consortium name="US DOE Joint Genome Institute"/>
            <person name="Copeland A."/>
            <person name="Lucas S."/>
            <person name="Lapidus A."/>
            <person name="Barry K."/>
            <person name="Glavina del Rio T."/>
            <person name="Dalin E."/>
            <person name="Tice H."/>
            <person name="Pitluck S."/>
            <person name="Bruce D."/>
            <person name="Goodwin L."/>
            <person name="Thompson L.S."/>
            <person name="Brettin T."/>
            <person name="Detter J.C."/>
            <person name="Han C."/>
            <person name="Schmutz J."/>
            <person name="Larimer F."/>
            <person name="Land M."/>
            <person name="Hauser L."/>
            <person name="Kyrpides N."/>
            <person name="Kim E."/>
            <person name="Stephens C."/>
            <person name="Richardson P."/>
        </authorList>
    </citation>
    <scope>NUCLEOTIDE SEQUENCE [LARGE SCALE GENOMIC DNA]</scope>
    <source>
        <strain evidence="1">K31</strain>
    </source>
</reference>
<gene>
    <name evidence="1" type="ordered locus">Caul_2524</name>
</gene>
<evidence type="ECO:0000313" key="1">
    <source>
        <dbReference type="EMBL" id="ABZ71651.1"/>
    </source>
</evidence>
<dbReference type="STRING" id="366602.Caul_2524"/>
<dbReference type="HOGENOM" id="CLU_2421578_0_0_5"/>
<organism evidence="1">
    <name type="scientific">Caulobacter sp. (strain K31)</name>
    <dbReference type="NCBI Taxonomy" id="366602"/>
    <lineage>
        <taxon>Bacteria</taxon>
        <taxon>Pseudomonadati</taxon>
        <taxon>Pseudomonadota</taxon>
        <taxon>Alphaproteobacteria</taxon>
        <taxon>Caulobacterales</taxon>
        <taxon>Caulobacteraceae</taxon>
        <taxon>Caulobacter</taxon>
    </lineage>
</organism>
<dbReference type="KEGG" id="cak:Caul_2524"/>
<proteinExistence type="predicted"/>
<protein>
    <submittedName>
        <fullName evidence="1">Uncharacterized protein</fullName>
    </submittedName>
</protein>
<dbReference type="OrthoDB" id="7190756at2"/>
<dbReference type="AlphaFoldDB" id="B0SWM3"/>
<name>B0SWM3_CAUSK</name>
<accession>B0SWM3</accession>